<keyword evidence="3" id="KW-0813">Transport</keyword>
<feature type="transmembrane region" description="Helical" evidence="9">
    <location>
        <begin position="306"/>
        <end position="325"/>
    </location>
</feature>
<dbReference type="InterPro" id="IPR050930">
    <property type="entry name" value="MFS_Vesicular_Transporter"/>
</dbReference>
<evidence type="ECO:0000259" key="10">
    <source>
        <dbReference type="PROSITE" id="PS50850"/>
    </source>
</evidence>
<dbReference type="PROSITE" id="PS50850">
    <property type="entry name" value="MFS"/>
    <property type="match status" value="1"/>
</dbReference>
<dbReference type="GO" id="GO:0022857">
    <property type="term" value="F:transmembrane transporter activity"/>
    <property type="evidence" value="ECO:0007669"/>
    <property type="project" value="InterPro"/>
</dbReference>
<feature type="transmembrane region" description="Helical" evidence="9">
    <location>
        <begin position="332"/>
        <end position="351"/>
    </location>
</feature>
<comment type="similarity">
    <text evidence="2">Belongs to the major facilitator superfamily. Vesicular transporter family.</text>
</comment>
<feature type="transmembrane region" description="Helical" evidence="9">
    <location>
        <begin position="64"/>
        <end position="88"/>
    </location>
</feature>
<feature type="transmembrane region" description="Helical" evidence="9">
    <location>
        <begin position="201"/>
        <end position="221"/>
    </location>
</feature>
<reference evidence="11 12" key="1">
    <citation type="journal article" date="2023" name="Insect Mol. Biol.">
        <title>Genome sequencing provides insights into the evolution of gene families encoding plant cell wall-degrading enzymes in longhorned beetles.</title>
        <authorList>
            <person name="Shin N.R."/>
            <person name="Okamura Y."/>
            <person name="Kirsch R."/>
            <person name="Pauchet Y."/>
        </authorList>
    </citation>
    <scope>NUCLEOTIDE SEQUENCE [LARGE SCALE GENOMIC DNA]</scope>
    <source>
        <strain evidence="11">EAD_L_NR</strain>
    </source>
</reference>
<dbReference type="PANTHER" id="PTHR23506">
    <property type="entry name" value="GH10249P"/>
    <property type="match status" value="1"/>
</dbReference>
<dbReference type="EMBL" id="JANEYG010000012">
    <property type="protein sequence ID" value="KAJ8920986.1"/>
    <property type="molecule type" value="Genomic_DNA"/>
</dbReference>
<dbReference type="InterPro" id="IPR011701">
    <property type="entry name" value="MFS"/>
</dbReference>
<evidence type="ECO:0000256" key="9">
    <source>
        <dbReference type="SAM" id="Phobius"/>
    </source>
</evidence>
<dbReference type="PRINTS" id="PR01035">
    <property type="entry name" value="TCRTETA"/>
</dbReference>
<feature type="domain" description="Major facilitator superfamily (MFS) profile" evidence="10">
    <location>
        <begin position="65"/>
        <end position="462"/>
    </location>
</feature>
<evidence type="ECO:0000313" key="11">
    <source>
        <dbReference type="EMBL" id="KAJ8920986.1"/>
    </source>
</evidence>
<evidence type="ECO:0000256" key="4">
    <source>
        <dbReference type="ARBA" id="ARBA00022692"/>
    </source>
</evidence>
<feature type="transmembrane region" description="Helical" evidence="9">
    <location>
        <begin position="266"/>
        <end position="286"/>
    </location>
</feature>
<feature type="transmembrane region" description="Helical" evidence="9">
    <location>
        <begin position="168"/>
        <end position="189"/>
    </location>
</feature>
<feature type="transmembrane region" description="Helical" evidence="9">
    <location>
        <begin position="126"/>
        <end position="148"/>
    </location>
</feature>
<dbReference type="GO" id="GO:0016020">
    <property type="term" value="C:membrane"/>
    <property type="evidence" value="ECO:0007669"/>
    <property type="project" value="UniProtKB-SubCell"/>
</dbReference>
<sequence length="511" mass="55725">MECQLQTAIINEKDSSESDGNRKVEVPSLSASVKDPETVPGKINDFPPPNHKANSKPFTFKQKVALMMLGAADFMSFCSMSIMAPFYPQEAANKGMTESMAGYIFGFYALVVFVSSPVFGKVLPKLGVKFSFIVGLFISGICSVIFGMLHTIEDYTLFTVLSFTVRGFGALGAGIYSTAAYVIIINIFPDNAGAVRGLLETFVGLGMSAGPGIGGILFAIGGFGLPFYVVGLITILIAPLNIYLLPSTDKCEVGVKSGSLKNLLKLPPVIITCLIMMIVAMTWGFLDPTLEPHLRKFKLSPGNIGLIFLLLSAMYGLFCPAWGWLTDKMDNYCWLMTTGLFCNSIILLIMGPSPVLSFLQDSIWLNIVSLSALGIFVAMALMPTYQFILDTSLENGFVENLGTHSVIAGLWSSVYSLGEVLGPVLGGYLMEKYDFPVTTTTFSGLNLAMAVCGSIFFVQRRKTKLPSTPPSEQNDNIKYYNNDFVQISCRDLEKNIRNESVRTEYPTLDSK</sequence>
<feature type="transmembrane region" description="Helical" evidence="9">
    <location>
        <begin position="100"/>
        <end position="119"/>
    </location>
</feature>
<organism evidence="11 12">
    <name type="scientific">Exocentrus adspersus</name>
    <dbReference type="NCBI Taxonomy" id="1586481"/>
    <lineage>
        <taxon>Eukaryota</taxon>
        <taxon>Metazoa</taxon>
        <taxon>Ecdysozoa</taxon>
        <taxon>Arthropoda</taxon>
        <taxon>Hexapoda</taxon>
        <taxon>Insecta</taxon>
        <taxon>Pterygota</taxon>
        <taxon>Neoptera</taxon>
        <taxon>Endopterygota</taxon>
        <taxon>Coleoptera</taxon>
        <taxon>Polyphaga</taxon>
        <taxon>Cucujiformia</taxon>
        <taxon>Chrysomeloidea</taxon>
        <taxon>Cerambycidae</taxon>
        <taxon>Lamiinae</taxon>
        <taxon>Acanthocinini</taxon>
        <taxon>Exocentrus</taxon>
    </lineage>
</organism>
<evidence type="ECO:0000313" key="12">
    <source>
        <dbReference type="Proteomes" id="UP001159042"/>
    </source>
</evidence>
<feature type="transmembrane region" description="Helical" evidence="9">
    <location>
        <begin position="437"/>
        <end position="458"/>
    </location>
</feature>
<dbReference type="InterPro" id="IPR036259">
    <property type="entry name" value="MFS_trans_sf"/>
</dbReference>
<dbReference type="InterPro" id="IPR001958">
    <property type="entry name" value="Tet-R_TetA/multi-R_MdtG-like"/>
</dbReference>
<evidence type="ECO:0000256" key="3">
    <source>
        <dbReference type="ARBA" id="ARBA00022448"/>
    </source>
</evidence>
<accession>A0AAV8W2V9</accession>
<protein>
    <recommendedName>
        <fullName evidence="10">Major facilitator superfamily (MFS) profile domain-containing protein</fullName>
    </recommendedName>
</protein>
<keyword evidence="4 9" id="KW-0812">Transmembrane</keyword>
<dbReference type="SUPFAM" id="SSF103473">
    <property type="entry name" value="MFS general substrate transporter"/>
    <property type="match status" value="1"/>
</dbReference>
<feature type="transmembrane region" description="Helical" evidence="9">
    <location>
        <begin position="227"/>
        <end position="245"/>
    </location>
</feature>
<dbReference type="Gene3D" id="1.20.1250.20">
    <property type="entry name" value="MFS general substrate transporter like domains"/>
    <property type="match status" value="2"/>
</dbReference>
<evidence type="ECO:0000256" key="6">
    <source>
        <dbReference type="ARBA" id="ARBA00022989"/>
    </source>
</evidence>
<keyword evidence="7 9" id="KW-0472">Membrane</keyword>
<feature type="compositionally biased region" description="Basic and acidic residues" evidence="8">
    <location>
        <begin position="11"/>
        <end position="25"/>
    </location>
</feature>
<evidence type="ECO:0000256" key="7">
    <source>
        <dbReference type="ARBA" id="ARBA00023136"/>
    </source>
</evidence>
<evidence type="ECO:0000256" key="5">
    <source>
        <dbReference type="ARBA" id="ARBA00022775"/>
    </source>
</evidence>
<comment type="caution">
    <text evidence="11">The sequence shown here is derived from an EMBL/GenBank/DDBJ whole genome shotgun (WGS) entry which is preliminary data.</text>
</comment>
<name>A0AAV8W2V9_9CUCU</name>
<dbReference type="PANTHER" id="PTHR23506:SF28">
    <property type="entry name" value="MFS-TYPE TRANSPORTER SLC18B1-LIKE PROTEIN"/>
    <property type="match status" value="1"/>
</dbReference>
<gene>
    <name evidence="11" type="ORF">NQ315_015781</name>
</gene>
<dbReference type="InterPro" id="IPR020846">
    <property type="entry name" value="MFS_dom"/>
</dbReference>
<dbReference type="Proteomes" id="UP001159042">
    <property type="component" value="Unassembled WGS sequence"/>
</dbReference>
<keyword evidence="12" id="KW-1185">Reference proteome</keyword>
<feature type="region of interest" description="Disordered" evidence="8">
    <location>
        <begin position="6"/>
        <end position="35"/>
    </location>
</feature>
<feature type="transmembrane region" description="Helical" evidence="9">
    <location>
        <begin position="397"/>
        <end position="417"/>
    </location>
</feature>
<dbReference type="Pfam" id="PF07690">
    <property type="entry name" value="MFS_1"/>
    <property type="match status" value="1"/>
</dbReference>
<proteinExistence type="inferred from homology"/>
<comment type="subcellular location">
    <subcellularLocation>
        <location evidence="1">Membrane</location>
        <topology evidence="1">Multi-pass membrane protein</topology>
    </subcellularLocation>
</comment>
<dbReference type="AlphaFoldDB" id="A0AAV8W2V9"/>
<evidence type="ECO:0000256" key="2">
    <source>
        <dbReference type="ARBA" id="ARBA00006829"/>
    </source>
</evidence>
<keyword evidence="6 9" id="KW-1133">Transmembrane helix</keyword>
<keyword evidence="5" id="KW-0532">Neurotransmitter transport</keyword>
<feature type="transmembrane region" description="Helical" evidence="9">
    <location>
        <begin position="363"/>
        <end position="385"/>
    </location>
</feature>
<evidence type="ECO:0000256" key="1">
    <source>
        <dbReference type="ARBA" id="ARBA00004141"/>
    </source>
</evidence>
<evidence type="ECO:0000256" key="8">
    <source>
        <dbReference type="SAM" id="MobiDB-lite"/>
    </source>
</evidence>